<dbReference type="EMBL" id="HQ182582">
    <property type="protein sequence ID" value="AEZ49205.1"/>
    <property type="molecule type" value="Genomic_DNA"/>
</dbReference>
<dbReference type="GO" id="GO:0006412">
    <property type="term" value="P:translation"/>
    <property type="evidence" value="ECO:0007669"/>
    <property type="project" value="InterPro"/>
</dbReference>
<comment type="function">
    <text evidence="5">Binds directly to 23S ribosomal RNA and is necessary for the in vitro assembly process of the 50S ribosomal subunit. It is not involved in the protein synthesizing functions of that subunit.</text>
</comment>
<dbReference type="Gene3D" id="1.10.1900.20">
    <property type="entry name" value="Ribosomal protein L20"/>
    <property type="match status" value="1"/>
</dbReference>
<dbReference type="Gene3D" id="6.10.160.10">
    <property type="match status" value="1"/>
</dbReference>
<comment type="similarity">
    <text evidence="1 4">Belongs to the bacterial ribosomal protein bL20 family.</text>
</comment>
<name>H6T1W1_9POAL</name>
<evidence type="ECO:0000256" key="5">
    <source>
        <dbReference type="RuleBase" id="RU004311"/>
    </source>
</evidence>
<proteinExistence type="inferred from homology"/>
<dbReference type="GO" id="GO:0005840">
    <property type="term" value="C:ribosome"/>
    <property type="evidence" value="ECO:0007669"/>
    <property type="project" value="UniProtKB-KW"/>
</dbReference>
<keyword evidence="5" id="KW-0699">rRNA-binding</keyword>
<dbReference type="HAMAP" id="MF_00382">
    <property type="entry name" value="Ribosomal_bL20"/>
    <property type="match status" value="1"/>
</dbReference>
<evidence type="ECO:0000313" key="6">
    <source>
        <dbReference type="EMBL" id="AEZ49205.1"/>
    </source>
</evidence>
<sequence>MTRAKRGCTARKRRTKMRSFVSSFRGAHSRLTQMITQQKMRALFSSHRDRRRQKRDFRRLWTTRINAVTREIRVLHNYSRLIHHLYENQILFNRKILAQIGIGNKNCLYMISDEIIK</sequence>
<dbReference type="NCBIfam" id="TIGR01032">
    <property type="entry name" value="rplT_bact"/>
    <property type="match status" value="1"/>
</dbReference>
<accession>H6T1W1</accession>
<dbReference type="AlphaFoldDB" id="H6T1W1"/>
<dbReference type="Pfam" id="PF00453">
    <property type="entry name" value="Ribosomal_L20"/>
    <property type="match status" value="1"/>
</dbReference>
<organism evidence="6">
    <name type="scientific">Abolboda macrostachya</name>
    <dbReference type="NCBI Taxonomy" id="202384"/>
    <lineage>
        <taxon>Eukaryota</taxon>
        <taxon>Viridiplantae</taxon>
        <taxon>Streptophyta</taxon>
        <taxon>Embryophyta</taxon>
        <taxon>Tracheophyta</taxon>
        <taxon>Spermatophyta</taxon>
        <taxon>Magnoliopsida</taxon>
        <taxon>Liliopsida</taxon>
        <taxon>Poales</taxon>
        <taxon>Xyridaceae</taxon>
        <taxon>Abolboda</taxon>
    </lineage>
</organism>
<reference evidence="6" key="1">
    <citation type="journal article" date="2010" name="Ann. Mo. Bot. Gard.">
        <title>Assembling the Tree of the Monocotyledons: Plastome Sequence Phylogeny and Evolution of Poales.</title>
        <authorList>
            <person name="Givnish T.J."/>
            <person name="Ames M."/>
            <person name="McNeal J.R."/>
            <person name="McKain M.J."/>
            <person name="Steele P.R."/>
            <person name="dePamphilis C.W."/>
            <person name="Graham S.W."/>
            <person name="Pires J.C."/>
            <person name="Stevenson D.W."/>
            <person name="Zomlefer W.B."/>
            <person name="Briggs B.G."/>
            <person name="Duvall M.R."/>
            <person name="Moore M.J."/>
            <person name="Heaney J.M."/>
            <person name="Soltis D.E."/>
            <person name="Soltis P.S."/>
            <person name="Thiele K."/>
            <person name="Leebens-Mack J.H."/>
        </authorList>
    </citation>
    <scope>NUCLEOTIDE SEQUENCE</scope>
</reference>
<dbReference type="CDD" id="cd07026">
    <property type="entry name" value="Ribosomal_L20"/>
    <property type="match status" value="1"/>
</dbReference>
<evidence type="ECO:0000256" key="2">
    <source>
        <dbReference type="ARBA" id="ARBA00022980"/>
    </source>
</evidence>
<dbReference type="PRINTS" id="PR00062">
    <property type="entry name" value="RIBOSOMALL20"/>
</dbReference>
<keyword evidence="3 4" id="KW-0687">Ribonucleoprotein</keyword>
<evidence type="ECO:0000256" key="4">
    <source>
        <dbReference type="RuleBase" id="RU000561"/>
    </source>
</evidence>
<evidence type="ECO:0000256" key="3">
    <source>
        <dbReference type="ARBA" id="ARBA00023274"/>
    </source>
</evidence>
<dbReference type="SUPFAM" id="SSF74731">
    <property type="entry name" value="Ribosomal protein L20"/>
    <property type="match status" value="1"/>
</dbReference>
<keyword evidence="6" id="KW-0934">Plastid</keyword>
<gene>
    <name evidence="6" type="primary">rpl20</name>
</gene>
<dbReference type="PANTHER" id="PTHR10986">
    <property type="entry name" value="39S RIBOSOMAL PROTEIN L20"/>
    <property type="match status" value="1"/>
</dbReference>
<dbReference type="GO" id="GO:0019843">
    <property type="term" value="F:rRNA binding"/>
    <property type="evidence" value="ECO:0007669"/>
    <property type="project" value="UniProtKB-KW"/>
</dbReference>
<keyword evidence="2 4" id="KW-0689">Ribosomal protein</keyword>
<keyword evidence="5" id="KW-0694">RNA-binding</keyword>
<dbReference type="InterPro" id="IPR005813">
    <property type="entry name" value="Ribosomal_bL20"/>
</dbReference>
<dbReference type="FunFam" id="1.10.1900.20:FF:000001">
    <property type="entry name" value="50S ribosomal protein L20"/>
    <property type="match status" value="1"/>
</dbReference>
<dbReference type="GO" id="GO:0003735">
    <property type="term" value="F:structural constituent of ribosome"/>
    <property type="evidence" value="ECO:0007669"/>
    <property type="project" value="InterPro"/>
</dbReference>
<geneLocation type="plastid" evidence="6"/>
<dbReference type="GO" id="GO:1990904">
    <property type="term" value="C:ribonucleoprotein complex"/>
    <property type="evidence" value="ECO:0007669"/>
    <property type="project" value="UniProtKB-KW"/>
</dbReference>
<dbReference type="InterPro" id="IPR035566">
    <property type="entry name" value="Ribosomal_protein_bL20_C"/>
</dbReference>
<protein>
    <recommendedName>
        <fullName evidence="5">50S ribosomal protein L20</fullName>
    </recommendedName>
</protein>
<evidence type="ECO:0000256" key="1">
    <source>
        <dbReference type="ARBA" id="ARBA00007698"/>
    </source>
</evidence>